<dbReference type="EMBL" id="JAEFBK010000013">
    <property type="protein sequence ID" value="KAG7534702.1"/>
    <property type="molecule type" value="Genomic_DNA"/>
</dbReference>
<dbReference type="Proteomes" id="UP000694240">
    <property type="component" value="Chromosome 13"/>
</dbReference>
<dbReference type="AlphaFoldDB" id="A0A8T1XKI7"/>
<dbReference type="PANTHER" id="PTHR23236:SF119">
    <property type="entry name" value="NUCLEAR RNA-BINDING PROTEIN SART-3"/>
    <property type="match status" value="1"/>
</dbReference>
<dbReference type="SMART" id="SM00360">
    <property type="entry name" value="RRM"/>
    <property type="match status" value="1"/>
</dbReference>
<name>A0A8T1XKI7_9BRAS</name>
<proteinExistence type="predicted"/>
<reference evidence="5 6" key="1">
    <citation type="submission" date="2020-12" db="EMBL/GenBank/DDBJ databases">
        <title>Concerted genomic and epigenomic changes stabilize Arabidopsis allopolyploids.</title>
        <authorList>
            <person name="Chen Z."/>
        </authorList>
    </citation>
    <scope>NUCLEOTIDE SEQUENCE [LARGE SCALE GENOMIC DNA]</scope>
    <source>
        <strain evidence="5">Allo738</strain>
        <tissue evidence="5">Leaf</tissue>
    </source>
</reference>
<evidence type="ECO:0000313" key="5">
    <source>
        <dbReference type="EMBL" id="KAG7534702.1"/>
    </source>
</evidence>
<comment type="caution">
    <text evidence="5">The sequence shown here is derived from an EMBL/GenBank/DDBJ whole genome shotgun (WGS) entry which is preliminary data.</text>
</comment>
<evidence type="ECO:0000313" key="6">
    <source>
        <dbReference type="Proteomes" id="UP000694240"/>
    </source>
</evidence>
<dbReference type="PANTHER" id="PTHR23236">
    <property type="entry name" value="EUKARYOTIC TRANSLATION INITIATION FACTOR 4B/4H"/>
    <property type="match status" value="1"/>
</dbReference>
<evidence type="ECO:0000256" key="2">
    <source>
        <dbReference type="ARBA" id="ARBA00022884"/>
    </source>
</evidence>
<keyword evidence="2 3" id="KW-0694">RNA-binding</keyword>
<keyword evidence="1" id="KW-0677">Repeat</keyword>
<gene>
    <name evidence="5" type="ORF">ISN45_Aa08g022240</name>
</gene>
<protein>
    <submittedName>
        <fullName evidence="5">RNA recognition motif domain</fullName>
    </submittedName>
</protein>
<organism evidence="5 6">
    <name type="scientific">Arabidopsis thaliana x Arabidopsis arenosa</name>
    <dbReference type="NCBI Taxonomy" id="1240361"/>
    <lineage>
        <taxon>Eukaryota</taxon>
        <taxon>Viridiplantae</taxon>
        <taxon>Streptophyta</taxon>
        <taxon>Embryophyta</taxon>
        <taxon>Tracheophyta</taxon>
        <taxon>Spermatophyta</taxon>
        <taxon>Magnoliopsida</taxon>
        <taxon>eudicotyledons</taxon>
        <taxon>Gunneridae</taxon>
        <taxon>Pentapetalae</taxon>
        <taxon>rosids</taxon>
        <taxon>malvids</taxon>
        <taxon>Brassicales</taxon>
        <taxon>Brassicaceae</taxon>
        <taxon>Camelineae</taxon>
        <taxon>Arabidopsis</taxon>
    </lineage>
</organism>
<sequence length="200" mass="22852">MSGISKTLQQNSLTKADLEDILLKVKETSNKKVEPIYECCFEIKDAEVNNRETIFVRGFDCSLRRDDIKSTLKTHFGSCGKITRVFVPIECKTGSPLGFAFINFRKDPEKALLLNGSYLGGLRLEVVMARHRVEYVGYPKGCELCRMAFHKRLFREFYETSGGQIYRPREPGLEWLTGEGDYEEPFSDEDGEEAILTNNN</sequence>
<dbReference type="GO" id="GO:0003723">
    <property type="term" value="F:RNA binding"/>
    <property type="evidence" value="ECO:0007669"/>
    <property type="project" value="UniProtKB-UniRule"/>
</dbReference>
<feature type="domain" description="RRM" evidence="4">
    <location>
        <begin position="52"/>
        <end position="131"/>
    </location>
</feature>
<accession>A0A8T1XKI7</accession>
<evidence type="ECO:0000256" key="1">
    <source>
        <dbReference type="ARBA" id="ARBA00022737"/>
    </source>
</evidence>
<keyword evidence="6" id="KW-1185">Reference proteome</keyword>
<evidence type="ECO:0000256" key="3">
    <source>
        <dbReference type="PROSITE-ProRule" id="PRU00176"/>
    </source>
</evidence>
<dbReference type="PROSITE" id="PS50102">
    <property type="entry name" value="RRM"/>
    <property type="match status" value="1"/>
</dbReference>
<dbReference type="InterPro" id="IPR000504">
    <property type="entry name" value="RRM_dom"/>
</dbReference>
<evidence type="ECO:0000259" key="4">
    <source>
        <dbReference type="PROSITE" id="PS50102"/>
    </source>
</evidence>
<dbReference type="Pfam" id="PF00076">
    <property type="entry name" value="RRM_1"/>
    <property type="match status" value="1"/>
</dbReference>